<evidence type="ECO:0000313" key="15">
    <source>
        <dbReference type="Proteomes" id="UP000241769"/>
    </source>
</evidence>
<dbReference type="SMART" id="SM00741">
    <property type="entry name" value="SapB"/>
    <property type="match status" value="1"/>
</dbReference>
<dbReference type="EMBL" id="MDYQ01000006">
    <property type="protein sequence ID" value="PRP89006.1"/>
    <property type="molecule type" value="Genomic_DNA"/>
</dbReference>
<evidence type="ECO:0000256" key="4">
    <source>
        <dbReference type="ARBA" id="ARBA00022525"/>
    </source>
</evidence>
<dbReference type="GO" id="GO:0016020">
    <property type="term" value="C:membrane"/>
    <property type="evidence" value="ECO:0007669"/>
    <property type="project" value="GOC"/>
</dbReference>
<feature type="transmembrane region" description="Helical" evidence="12">
    <location>
        <begin position="71"/>
        <end position="92"/>
    </location>
</feature>
<dbReference type="InterPro" id="IPR029052">
    <property type="entry name" value="Metallo-depent_PP-like"/>
</dbReference>
<evidence type="ECO:0000256" key="8">
    <source>
        <dbReference type="ARBA" id="ARBA00022833"/>
    </source>
</evidence>
<dbReference type="PANTHER" id="PTHR10340:SF57">
    <property type="entry name" value="METALLOPHOS DOMAIN-CONTAINING PROTEIN"/>
    <property type="match status" value="1"/>
</dbReference>
<dbReference type="PANTHER" id="PTHR10340">
    <property type="entry name" value="SPHINGOMYELIN PHOSPHODIESTERASE"/>
    <property type="match status" value="1"/>
</dbReference>
<dbReference type="InterPro" id="IPR004843">
    <property type="entry name" value="Calcineurin-like_PHP"/>
</dbReference>
<dbReference type="CDD" id="cd00842">
    <property type="entry name" value="MPP_ASMase"/>
    <property type="match status" value="1"/>
</dbReference>
<evidence type="ECO:0000259" key="13">
    <source>
        <dbReference type="PROSITE" id="PS50015"/>
    </source>
</evidence>
<keyword evidence="12" id="KW-1133">Transmembrane helix</keyword>
<dbReference type="AlphaFoldDB" id="A0A2P6NYH2"/>
<comment type="cofactor">
    <cofactor evidence="1">
        <name>Zn(2+)</name>
        <dbReference type="ChEBI" id="CHEBI:29105"/>
    </cofactor>
</comment>
<keyword evidence="7" id="KW-0378">Hydrolase</keyword>
<evidence type="ECO:0000256" key="11">
    <source>
        <dbReference type="ARBA" id="ARBA00023295"/>
    </source>
</evidence>
<accession>A0A2P6NYH2</accession>
<comment type="subcellular location">
    <subcellularLocation>
        <location evidence="2">Secreted</location>
    </subcellularLocation>
</comment>
<evidence type="ECO:0000256" key="12">
    <source>
        <dbReference type="SAM" id="Phobius"/>
    </source>
</evidence>
<sequence>MRLGLRTEDECWKKEAKELSFRYISISSGKACSMQDYKIVGCIAGISFLVLLMWDLILLIRTFTRHTPSKFPLRVVYGMTSIVCICRMWLVYPLWPAETIENTLDLWMTPPYRWISVLMDMIPEFFINTVYLLQLFYTIHFFYITKQRNLSDTRRATRAVRRNVWLSFSAVSATFFLFIPCYTLLTFVEPDLTPEYSNKDLVLQTAYICLMAGLLGALLSVYGYRVIGMINSTCQATLRRRDVVARMQYLSTICTVFSIFHATVFSVFTTTYGQVPHDQNHPTLALFKLFYHIIGEVIPFSLILFYMNRVFVRRDLENYKNTERQYLIQNSEDDIMEPGGLQVVDFEKSRQNRKPGKQIITNSDRMRNIFLLTLLFIALTSGHKGVSRGDVAVTEASISCTTCKLLVNTLDLVLDGKPSLDEVVKIATSICEKLHIDKVDPICSMIVGTMAPTLLPILIKVGLDANKICPLAKFCPVNATTPQDRVTLTSFMQQTDHQQLHKMKPKTQMNVVADQPAGKILHLSDIHWDDLYEPGTIIDCNIPICCRSDSVLDKGGDATKKAGKWGNVASCDIPETTLEALLEAAAAHKPDLIIITGDNTPHDIWNQTKELTIKREKRAAELIQKHFPNTPAIMSIGNQYVTRNFLEISDPSSDSYPVDQFNRIGPDASHLDTFDWLLETFSTAWAPWLTKYTDKSDTARAIADLRNGGYYSLAPIPGLRVVALNTLWGDFFNFYNLLEENQGVQQFEWLEDILRYARNNREKVILSGHIPPYDSSFNGVGGYIPRYHDIFHRNKDIIVGQLYGHTHNDQFNLMFTNGMNETATGLILQTSSVTSFGGHQPAFRIIHYASDFSFIDYDHYMTNLEAANENDKPEWKLEYSARDEYSVKDLSPASYDDLWHRFATDDALFQKWHKNTRTQVDQSVCDANCKKSALCEMVAVMDGTC</sequence>
<reference evidence="14 15" key="1">
    <citation type="journal article" date="2018" name="Genome Biol. Evol.">
        <title>Multiple Roots of Fruiting Body Formation in Amoebozoa.</title>
        <authorList>
            <person name="Hillmann F."/>
            <person name="Forbes G."/>
            <person name="Novohradska S."/>
            <person name="Ferling I."/>
            <person name="Riege K."/>
            <person name="Groth M."/>
            <person name="Westermann M."/>
            <person name="Marz M."/>
            <person name="Spaller T."/>
            <person name="Winckler T."/>
            <person name="Schaap P."/>
            <person name="Glockner G."/>
        </authorList>
    </citation>
    <scope>NUCLEOTIDE SEQUENCE [LARGE SCALE GENOMIC DNA]</scope>
    <source>
        <strain evidence="14 15">Jena</strain>
    </source>
</reference>
<keyword evidence="5" id="KW-0479">Metal-binding</keyword>
<feature type="transmembrane region" description="Helical" evidence="12">
    <location>
        <begin position="369"/>
        <end position="386"/>
    </location>
</feature>
<evidence type="ECO:0000256" key="7">
    <source>
        <dbReference type="ARBA" id="ARBA00022801"/>
    </source>
</evidence>
<dbReference type="Pfam" id="PF00149">
    <property type="entry name" value="Metallophos"/>
    <property type="match status" value="1"/>
</dbReference>
<dbReference type="GO" id="GO:0046872">
    <property type="term" value="F:metal ion binding"/>
    <property type="evidence" value="ECO:0007669"/>
    <property type="project" value="UniProtKB-KW"/>
</dbReference>
<feature type="transmembrane region" description="Helical" evidence="12">
    <location>
        <begin position="125"/>
        <end position="144"/>
    </location>
</feature>
<gene>
    <name evidence="14" type="ORF">PROFUN_02284</name>
</gene>
<dbReference type="Gene3D" id="3.60.21.10">
    <property type="match status" value="1"/>
</dbReference>
<organism evidence="14 15">
    <name type="scientific">Planoprotostelium fungivorum</name>
    <dbReference type="NCBI Taxonomy" id="1890364"/>
    <lineage>
        <taxon>Eukaryota</taxon>
        <taxon>Amoebozoa</taxon>
        <taxon>Evosea</taxon>
        <taxon>Variosea</taxon>
        <taxon>Cavosteliida</taxon>
        <taxon>Cavosteliaceae</taxon>
        <taxon>Planoprotostelium</taxon>
    </lineage>
</organism>
<dbReference type="STRING" id="1890364.A0A2P6NYH2"/>
<dbReference type="InterPro" id="IPR008139">
    <property type="entry name" value="SaposinB_dom"/>
</dbReference>
<dbReference type="GO" id="GO:0016798">
    <property type="term" value="F:hydrolase activity, acting on glycosyl bonds"/>
    <property type="evidence" value="ECO:0007669"/>
    <property type="project" value="UniProtKB-KW"/>
</dbReference>
<evidence type="ECO:0000256" key="2">
    <source>
        <dbReference type="ARBA" id="ARBA00004613"/>
    </source>
</evidence>
<dbReference type="OrthoDB" id="282973at2759"/>
<feature type="transmembrane region" description="Helical" evidence="12">
    <location>
        <begin position="164"/>
        <end position="185"/>
    </location>
</feature>
<proteinExistence type="inferred from homology"/>
<dbReference type="Gene3D" id="1.10.225.10">
    <property type="entry name" value="Saposin-like"/>
    <property type="match status" value="1"/>
</dbReference>
<keyword evidence="4" id="KW-0964">Secreted</keyword>
<evidence type="ECO:0000256" key="1">
    <source>
        <dbReference type="ARBA" id="ARBA00001947"/>
    </source>
</evidence>
<dbReference type="GO" id="GO:0046513">
    <property type="term" value="P:ceramide biosynthetic process"/>
    <property type="evidence" value="ECO:0007669"/>
    <property type="project" value="UniProtKB-ARBA"/>
</dbReference>
<keyword evidence="11" id="KW-0326">Glycosidase</keyword>
<dbReference type="PROSITE" id="PS50015">
    <property type="entry name" value="SAP_B"/>
    <property type="match status" value="1"/>
</dbReference>
<dbReference type="Proteomes" id="UP000241769">
    <property type="component" value="Unassembled WGS sequence"/>
</dbReference>
<comment type="caution">
    <text evidence="14">The sequence shown here is derived from an EMBL/GenBank/DDBJ whole genome shotgun (WGS) entry which is preliminary data.</text>
</comment>
<feature type="transmembrane region" description="Helical" evidence="12">
    <location>
        <begin position="248"/>
        <end position="269"/>
    </location>
</feature>
<keyword evidence="12" id="KW-0472">Membrane</keyword>
<dbReference type="InterPro" id="IPR011001">
    <property type="entry name" value="Saposin-like"/>
</dbReference>
<evidence type="ECO:0000256" key="9">
    <source>
        <dbReference type="ARBA" id="ARBA00023157"/>
    </source>
</evidence>
<evidence type="ECO:0000256" key="6">
    <source>
        <dbReference type="ARBA" id="ARBA00022729"/>
    </source>
</evidence>
<keyword evidence="9" id="KW-1015">Disulfide bond</keyword>
<evidence type="ECO:0000313" key="14">
    <source>
        <dbReference type="EMBL" id="PRP89006.1"/>
    </source>
</evidence>
<keyword evidence="12" id="KW-0812">Transmembrane</keyword>
<dbReference type="InParanoid" id="A0A2P6NYH2"/>
<comment type="similarity">
    <text evidence="3">Belongs to the acid sphingomyelinase family.</text>
</comment>
<feature type="transmembrane region" description="Helical" evidence="12">
    <location>
        <begin position="205"/>
        <end position="227"/>
    </location>
</feature>
<keyword evidence="8" id="KW-0862">Zinc</keyword>
<feature type="domain" description="Saposin B-type" evidence="13">
    <location>
        <begin position="396"/>
        <end position="479"/>
    </location>
</feature>
<protein>
    <submittedName>
        <fullName evidence="14">Putative sphingomyelin phosphodiesterase</fullName>
    </submittedName>
</protein>
<dbReference type="SUPFAM" id="SSF47862">
    <property type="entry name" value="Saposin"/>
    <property type="match status" value="1"/>
</dbReference>
<name>A0A2P6NYH2_9EUKA</name>
<evidence type="ECO:0000256" key="5">
    <source>
        <dbReference type="ARBA" id="ARBA00022723"/>
    </source>
</evidence>
<evidence type="ECO:0000256" key="10">
    <source>
        <dbReference type="ARBA" id="ARBA00023180"/>
    </source>
</evidence>
<keyword evidence="10" id="KW-0325">Glycoprotein</keyword>
<feature type="transmembrane region" description="Helical" evidence="12">
    <location>
        <begin position="289"/>
        <end position="307"/>
    </location>
</feature>
<keyword evidence="6" id="KW-0732">Signal</keyword>
<feature type="transmembrane region" description="Helical" evidence="12">
    <location>
        <begin position="37"/>
        <end position="59"/>
    </location>
</feature>
<dbReference type="GO" id="GO:0005576">
    <property type="term" value="C:extracellular region"/>
    <property type="evidence" value="ECO:0007669"/>
    <property type="project" value="UniProtKB-SubCell"/>
</dbReference>
<evidence type="ECO:0000256" key="3">
    <source>
        <dbReference type="ARBA" id="ARBA00008234"/>
    </source>
</evidence>
<dbReference type="Pfam" id="PF19272">
    <property type="entry name" value="ASMase_C"/>
    <property type="match status" value="1"/>
</dbReference>
<dbReference type="SUPFAM" id="SSF56300">
    <property type="entry name" value="Metallo-dependent phosphatases"/>
    <property type="match status" value="1"/>
</dbReference>
<keyword evidence="15" id="KW-1185">Reference proteome</keyword>
<dbReference type="InterPro" id="IPR041805">
    <property type="entry name" value="ASMase/PPN1_MPP"/>
</dbReference>
<dbReference type="InterPro" id="IPR045473">
    <property type="entry name" value="ASM_C"/>
</dbReference>